<name>H0HNJ6_9HYPH</name>
<evidence type="ECO:0000313" key="4">
    <source>
        <dbReference type="EMBL" id="EHK57649.1"/>
    </source>
</evidence>
<dbReference type="PANTHER" id="PTHR41328:SF2">
    <property type="entry name" value="TERMINASE SMALL SUBUNIT"/>
    <property type="match status" value="1"/>
</dbReference>
<evidence type="ECO:0000256" key="1">
    <source>
        <dbReference type="ARBA" id="ARBA00022612"/>
    </source>
</evidence>
<dbReference type="EMBL" id="AHAM01000058">
    <property type="protein sequence ID" value="EHK57649.1"/>
    <property type="molecule type" value="Genomic_DNA"/>
</dbReference>
<evidence type="ECO:0000313" key="5">
    <source>
        <dbReference type="Proteomes" id="UP000003250"/>
    </source>
</evidence>
<organism evidence="4 5">
    <name type="scientific">Mesorhizobium alhagi CCNWXJ12-2</name>
    <dbReference type="NCBI Taxonomy" id="1107882"/>
    <lineage>
        <taxon>Bacteria</taxon>
        <taxon>Pseudomonadati</taxon>
        <taxon>Pseudomonadota</taxon>
        <taxon>Alphaproteobacteria</taxon>
        <taxon>Hyphomicrobiales</taxon>
        <taxon>Phyllobacteriaceae</taxon>
        <taxon>Allomesorhizobium</taxon>
    </lineage>
</organism>
<keyword evidence="1" id="KW-1188">Viral release from host cell</keyword>
<dbReference type="InterPro" id="IPR052404">
    <property type="entry name" value="SPP1-like_terminase"/>
</dbReference>
<feature type="region of interest" description="Disordered" evidence="3">
    <location>
        <begin position="1"/>
        <end position="34"/>
    </location>
</feature>
<feature type="region of interest" description="Disordered" evidence="3">
    <location>
        <begin position="214"/>
        <end position="238"/>
    </location>
</feature>
<dbReference type="InterPro" id="IPR005335">
    <property type="entry name" value="Terminase_ssu"/>
</dbReference>
<feature type="compositionally biased region" description="Basic residues" evidence="3">
    <location>
        <begin position="1"/>
        <end position="17"/>
    </location>
</feature>
<dbReference type="InterPro" id="IPR038713">
    <property type="entry name" value="Terminase_Gp1_N_sf"/>
</dbReference>
<reference evidence="4 5" key="1">
    <citation type="journal article" date="2012" name="J. Bacteriol.">
        <title>Draft Genome Sequence of Mesorhizobium alhagi CCNWXJ12-2T, a Novel Salt-Resistant Species Isolated from the Desert of Northwestern China.</title>
        <authorList>
            <person name="Zhou M."/>
            <person name="Chen W."/>
            <person name="Chen H."/>
            <person name="Wei G."/>
        </authorList>
    </citation>
    <scope>NUCLEOTIDE SEQUENCE [LARGE SCALE GENOMIC DNA]</scope>
    <source>
        <strain evidence="4 5">CCNWXJ12-2</strain>
    </source>
</reference>
<evidence type="ECO:0000256" key="3">
    <source>
        <dbReference type="SAM" id="MobiDB-lite"/>
    </source>
</evidence>
<protein>
    <submittedName>
        <fullName evidence="4">Terminase small subunit</fullName>
    </submittedName>
</protein>
<dbReference type="Pfam" id="PF03592">
    <property type="entry name" value="Terminase_2"/>
    <property type="match status" value="1"/>
</dbReference>
<dbReference type="GO" id="GO:0051276">
    <property type="term" value="P:chromosome organization"/>
    <property type="evidence" value="ECO:0007669"/>
    <property type="project" value="InterPro"/>
</dbReference>
<sequence>MAKKPAKTTKKPAKKPAAKPAAKPAKRPVKPVKAAAKTAAKVNAGVLTDQQKLFVAEYLKDFNGKQAATRAGYSAKTAEAQASRMLSQPKLERQVERATYDSDRVLARLVDEVEADLADLYDDDGNLLPMREWPLIWRKGLVAGIEVEEVLGASEEDGKPKPVIALVRKIKLSDRTRRLEMIGKHTNVQAFKENKKVEFSDPLEALAREIIGQSVKPKAAGAPADDDAPRGIRPKDDA</sequence>
<dbReference type="OrthoDB" id="8227562at2"/>
<gene>
    <name evidence="4" type="ORF">MAXJ12_08594</name>
</gene>
<feature type="compositionally biased region" description="Basic and acidic residues" evidence="3">
    <location>
        <begin position="227"/>
        <end position="238"/>
    </location>
</feature>
<dbReference type="Proteomes" id="UP000003250">
    <property type="component" value="Unassembled WGS sequence"/>
</dbReference>
<dbReference type="Gene3D" id="1.10.10.1400">
    <property type="entry name" value="Terminase, small subunit, N-terminal DNA-binding domain, HTH motif"/>
    <property type="match status" value="1"/>
</dbReference>
<dbReference type="PATRIC" id="fig|1107882.3.peg.1677"/>
<evidence type="ECO:0000256" key="2">
    <source>
        <dbReference type="ARBA" id="ARBA00023219"/>
    </source>
</evidence>
<dbReference type="PANTHER" id="PTHR41328">
    <property type="entry name" value="TERMINASE SMALL SUBUNIT-RELATED"/>
    <property type="match status" value="1"/>
</dbReference>
<keyword evidence="5" id="KW-1185">Reference proteome</keyword>
<accession>H0HNJ6</accession>
<dbReference type="RefSeq" id="WP_008835358.1">
    <property type="nucleotide sequence ID" value="NZ_AHAM01000058.1"/>
</dbReference>
<dbReference type="AlphaFoldDB" id="H0HNJ6"/>
<keyword evidence="2" id="KW-0231">Viral genome packaging</keyword>
<proteinExistence type="predicted"/>